<keyword evidence="6 7" id="KW-0472">Membrane</keyword>
<comment type="subcellular location">
    <subcellularLocation>
        <location evidence="1 7">Cell membrane</location>
        <topology evidence="1 7">Multi-pass membrane protein</topology>
    </subcellularLocation>
</comment>
<dbReference type="Proteomes" id="UP000468828">
    <property type="component" value="Unassembled WGS sequence"/>
</dbReference>
<evidence type="ECO:0000259" key="8">
    <source>
        <dbReference type="Pfam" id="PF09335"/>
    </source>
</evidence>
<dbReference type="RefSeq" id="WP_163609850.1">
    <property type="nucleotide sequence ID" value="NZ_JAAGWB010000013.1"/>
</dbReference>
<dbReference type="PANTHER" id="PTHR12677:SF59">
    <property type="entry name" value="GOLGI APPARATUS MEMBRANE PROTEIN TVP38-RELATED"/>
    <property type="match status" value="1"/>
</dbReference>
<accession>A0A6P0ERG9</accession>
<proteinExistence type="inferred from homology"/>
<keyword evidence="4 7" id="KW-0812">Transmembrane</keyword>
<comment type="similarity">
    <text evidence="2 7">Belongs to the TVP38/TMEM64 family.</text>
</comment>
<dbReference type="Pfam" id="PF09335">
    <property type="entry name" value="VTT_dom"/>
    <property type="match status" value="1"/>
</dbReference>
<dbReference type="Proteomes" id="UP000471152">
    <property type="component" value="Unassembled WGS sequence"/>
</dbReference>
<evidence type="ECO:0000313" key="12">
    <source>
        <dbReference type="Proteomes" id="UP000471152"/>
    </source>
</evidence>
<evidence type="ECO:0000256" key="4">
    <source>
        <dbReference type="ARBA" id="ARBA00022692"/>
    </source>
</evidence>
<dbReference type="AlphaFoldDB" id="A0A6P0ERG9"/>
<keyword evidence="3 7" id="KW-1003">Cell membrane</keyword>
<evidence type="ECO:0000256" key="7">
    <source>
        <dbReference type="RuleBase" id="RU366058"/>
    </source>
</evidence>
<protein>
    <recommendedName>
        <fullName evidence="7">TVP38/TMEM64 family membrane protein</fullName>
    </recommendedName>
</protein>
<dbReference type="EMBL" id="JAAGWB010000013">
    <property type="protein sequence ID" value="NEN50163.1"/>
    <property type="molecule type" value="Genomic_DNA"/>
</dbReference>
<gene>
    <name evidence="10" type="ORF">G3R41_04270</name>
    <name evidence="9" type="ORF">GCU67_04270</name>
</gene>
<dbReference type="InterPro" id="IPR015414">
    <property type="entry name" value="TMEM64"/>
</dbReference>
<evidence type="ECO:0000256" key="1">
    <source>
        <dbReference type="ARBA" id="ARBA00004651"/>
    </source>
</evidence>
<feature type="domain" description="VTT" evidence="8">
    <location>
        <begin position="57"/>
        <end position="172"/>
    </location>
</feature>
<sequence>MTLLTLVGVGVLVAVGIAWRGGVPSLAAVQGHFQAPGVGDWLLAWAAVAVILVFPSPRSALALAAGAVFGVPAGLPLVLTAALAGGIGGFTASRRLGRGRVQHASGKRLARVDELLSRHGVLAVLAARLLPAPPFAVVSYAAGVSGIGLVPFAVGTALGAIPGSVFYVSIGAAASTTDGWWAGLLDRPWLVGLTGLTVAAVAMAWWIHRQRRPAHPGGARETA</sequence>
<evidence type="ECO:0000313" key="11">
    <source>
        <dbReference type="Proteomes" id="UP000468828"/>
    </source>
</evidence>
<reference evidence="10 12" key="2">
    <citation type="submission" date="2020-02" db="EMBL/GenBank/DDBJ databases">
        <title>The WGS of Modestobacter muralis DSM 100205.</title>
        <authorList>
            <person name="Jiang Z."/>
        </authorList>
    </citation>
    <scope>NUCLEOTIDE SEQUENCE [LARGE SCALE GENOMIC DNA]</scope>
    <source>
        <strain evidence="10 12">DSM 100205</strain>
    </source>
</reference>
<evidence type="ECO:0000256" key="5">
    <source>
        <dbReference type="ARBA" id="ARBA00022989"/>
    </source>
</evidence>
<feature type="transmembrane region" description="Helical" evidence="7">
    <location>
        <begin position="189"/>
        <end position="207"/>
    </location>
</feature>
<dbReference type="GO" id="GO:0005886">
    <property type="term" value="C:plasma membrane"/>
    <property type="evidence" value="ECO:0007669"/>
    <property type="project" value="UniProtKB-SubCell"/>
</dbReference>
<evidence type="ECO:0000313" key="10">
    <source>
        <dbReference type="EMBL" id="NEN50163.1"/>
    </source>
</evidence>
<evidence type="ECO:0000256" key="3">
    <source>
        <dbReference type="ARBA" id="ARBA00022475"/>
    </source>
</evidence>
<feature type="transmembrane region" description="Helical" evidence="7">
    <location>
        <begin position="61"/>
        <end position="87"/>
    </location>
</feature>
<organism evidence="9 11">
    <name type="scientific">Modestobacter muralis</name>
    <dbReference type="NCBI Taxonomy" id="1608614"/>
    <lineage>
        <taxon>Bacteria</taxon>
        <taxon>Bacillati</taxon>
        <taxon>Actinomycetota</taxon>
        <taxon>Actinomycetes</taxon>
        <taxon>Geodermatophilales</taxon>
        <taxon>Geodermatophilaceae</taxon>
        <taxon>Modestobacter</taxon>
    </lineage>
</organism>
<keyword evidence="11" id="KW-1185">Reference proteome</keyword>
<keyword evidence="5 7" id="KW-1133">Transmembrane helix</keyword>
<dbReference type="EMBL" id="JAAGWH010000013">
    <property type="protein sequence ID" value="NEK93396.1"/>
    <property type="molecule type" value="Genomic_DNA"/>
</dbReference>
<reference evidence="9 11" key="1">
    <citation type="submission" date="2020-01" db="EMBL/GenBank/DDBJ databases">
        <title>the WGS Modestobacter muralis CPCC 204518.</title>
        <authorList>
            <person name="Jiang Z."/>
        </authorList>
    </citation>
    <scope>NUCLEOTIDE SEQUENCE [LARGE SCALE GENOMIC DNA]</scope>
    <source>
        <strain evidence="9 11">DSM 100205</strain>
    </source>
</reference>
<name>A0A6P0ERG9_9ACTN</name>
<dbReference type="PANTHER" id="PTHR12677">
    <property type="entry name" value="GOLGI APPARATUS MEMBRANE PROTEIN TVP38-RELATED"/>
    <property type="match status" value="1"/>
</dbReference>
<evidence type="ECO:0000256" key="2">
    <source>
        <dbReference type="ARBA" id="ARBA00008640"/>
    </source>
</evidence>
<comment type="caution">
    <text evidence="9">The sequence shown here is derived from an EMBL/GenBank/DDBJ whole genome shotgun (WGS) entry which is preliminary data.</text>
</comment>
<feature type="transmembrane region" description="Helical" evidence="7">
    <location>
        <begin position="37"/>
        <end position="54"/>
    </location>
</feature>
<evidence type="ECO:0000313" key="9">
    <source>
        <dbReference type="EMBL" id="NEK93396.1"/>
    </source>
</evidence>
<dbReference type="InterPro" id="IPR032816">
    <property type="entry name" value="VTT_dom"/>
</dbReference>
<evidence type="ECO:0000256" key="6">
    <source>
        <dbReference type="ARBA" id="ARBA00023136"/>
    </source>
</evidence>
<comment type="caution">
    <text evidence="7">Lacks conserved residue(s) required for the propagation of feature annotation.</text>
</comment>